<protein>
    <submittedName>
        <fullName evidence="4">Acyl-CoA dehydrogenase family member 11</fullName>
    </submittedName>
</protein>
<proteinExistence type="predicted"/>
<dbReference type="PROSITE" id="PS00073">
    <property type="entry name" value="ACYL_COA_DH_2"/>
    <property type="match status" value="1"/>
</dbReference>
<gene>
    <name evidence="4" type="primary">acdh-11_0</name>
    <name evidence="4" type="ORF">FJT64_023985</name>
</gene>
<feature type="domain" description="Acyl-CoA dehydrogenase 11-like C-terminal" evidence="3">
    <location>
        <begin position="142"/>
        <end position="248"/>
    </location>
</feature>
<feature type="domain" description="Acyl-CoA dehydrogenase/oxidase C-terminal" evidence="2">
    <location>
        <begin position="2"/>
        <end position="133"/>
    </location>
</feature>
<dbReference type="InterPro" id="IPR009075">
    <property type="entry name" value="AcylCo_DH/oxidase_C"/>
</dbReference>
<dbReference type="InterPro" id="IPR052904">
    <property type="entry name" value="Acyl-CoA_dehydrogenase-like"/>
</dbReference>
<reference evidence="4 5" key="1">
    <citation type="submission" date="2019-07" db="EMBL/GenBank/DDBJ databases">
        <title>Draft genome assembly of a fouling barnacle, Amphibalanus amphitrite (Darwin, 1854): The first reference genome for Thecostraca.</title>
        <authorList>
            <person name="Kim W."/>
        </authorList>
    </citation>
    <scope>NUCLEOTIDE SEQUENCE [LARGE SCALE GENOMIC DNA]</scope>
    <source>
        <strain evidence="4">SNU_AA5</strain>
        <tissue evidence="4">Soma without cirri and trophi</tissue>
    </source>
</reference>
<dbReference type="Pfam" id="PF00441">
    <property type="entry name" value="Acyl-CoA_dh_1"/>
    <property type="match status" value="1"/>
</dbReference>
<name>A0A6A4WN84_AMPAM</name>
<evidence type="ECO:0000313" key="5">
    <source>
        <dbReference type="Proteomes" id="UP000440578"/>
    </source>
</evidence>
<evidence type="ECO:0000259" key="2">
    <source>
        <dbReference type="Pfam" id="PF00441"/>
    </source>
</evidence>
<accession>A0A6A4WN84</accession>
<comment type="caution">
    <text evidence="4">The sequence shown here is derived from an EMBL/GenBank/DDBJ whole genome shotgun (WGS) entry which is preliminary data.</text>
</comment>
<evidence type="ECO:0000259" key="3">
    <source>
        <dbReference type="Pfam" id="PF22217"/>
    </source>
</evidence>
<dbReference type="InterPro" id="IPR036250">
    <property type="entry name" value="AcylCo_DH-like_C"/>
</dbReference>
<keyword evidence="5" id="KW-1185">Reference proteome</keyword>
<dbReference type="AlphaFoldDB" id="A0A6A4WN84"/>
<dbReference type="Proteomes" id="UP000440578">
    <property type="component" value="Unassembled WGS sequence"/>
</dbReference>
<evidence type="ECO:0000313" key="4">
    <source>
        <dbReference type="EMBL" id="KAF0304122.1"/>
    </source>
</evidence>
<dbReference type="InterPro" id="IPR006089">
    <property type="entry name" value="Acyl-CoA_DH_CS"/>
</dbReference>
<dbReference type="PANTHER" id="PTHR42707:SF2">
    <property type="entry name" value="ACD11 DEHYDROGENASE"/>
    <property type="match status" value="1"/>
</dbReference>
<evidence type="ECO:0000256" key="1">
    <source>
        <dbReference type="ARBA" id="ARBA00022630"/>
    </source>
</evidence>
<sequence length="262" mass="29203">MRILQLARDYSRRRVAFGRRLCDWPLHVRTLAHMEVETRGCLALVLHIVSLLGRQDAGVAGDRDTLLLRLLTPICKLYTAKRAVSVTSEGLESFGGQGYIEDTGIPRLLRDAQVYPVWEGTTNVLSLDVLRALAKSRGEAWTALTSDVTERLLPAAAAIDSLRPITEKVKNILNDVGNILKKQDSSLEVSARDLSFTIANTYICALLCHHAAAPDADDEDRTVALRWADREMAPLLARRRPDRADESRDELRLVMAGYETDD</sequence>
<dbReference type="EMBL" id="VIIS01000870">
    <property type="protein sequence ID" value="KAF0304122.1"/>
    <property type="molecule type" value="Genomic_DNA"/>
</dbReference>
<dbReference type="SUPFAM" id="SSF47203">
    <property type="entry name" value="Acyl-CoA dehydrogenase C-terminal domain-like"/>
    <property type="match status" value="1"/>
</dbReference>
<dbReference type="Pfam" id="PF22217">
    <property type="entry name" value="ACDH-11_C"/>
    <property type="match status" value="1"/>
</dbReference>
<dbReference type="GO" id="GO:0003995">
    <property type="term" value="F:acyl-CoA dehydrogenase activity"/>
    <property type="evidence" value="ECO:0007669"/>
    <property type="project" value="InterPro"/>
</dbReference>
<keyword evidence="1" id="KW-0285">Flavoprotein</keyword>
<organism evidence="4 5">
    <name type="scientific">Amphibalanus amphitrite</name>
    <name type="common">Striped barnacle</name>
    <name type="synonym">Balanus amphitrite</name>
    <dbReference type="NCBI Taxonomy" id="1232801"/>
    <lineage>
        <taxon>Eukaryota</taxon>
        <taxon>Metazoa</taxon>
        <taxon>Ecdysozoa</taxon>
        <taxon>Arthropoda</taxon>
        <taxon>Crustacea</taxon>
        <taxon>Multicrustacea</taxon>
        <taxon>Cirripedia</taxon>
        <taxon>Thoracica</taxon>
        <taxon>Thoracicalcarea</taxon>
        <taxon>Balanomorpha</taxon>
        <taxon>Balanoidea</taxon>
        <taxon>Balanidae</taxon>
        <taxon>Amphibalaninae</taxon>
        <taxon>Amphibalanus</taxon>
    </lineage>
</organism>
<dbReference type="PANTHER" id="PTHR42707">
    <property type="entry name" value="ACYL-COA DEHYDROGENASE"/>
    <property type="match status" value="1"/>
</dbReference>
<dbReference type="Gene3D" id="1.20.140.10">
    <property type="entry name" value="Butyryl-CoA Dehydrogenase, subunit A, domain 3"/>
    <property type="match status" value="1"/>
</dbReference>
<dbReference type="OrthoDB" id="10251155at2759"/>
<dbReference type="InterPro" id="IPR053998">
    <property type="entry name" value="ACDH-11_C"/>
</dbReference>